<keyword evidence="9" id="KW-1185">Reference proteome</keyword>
<reference evidence="8 9" key="1">
    <citation type="submission" date="2019-09" db="EMBL/GenBank/DDBJ databases">
        <title>A chromosome-level genome assembly of the Chinese tupelo Nyssa sinensis.</title>
        <authorList>
            <person name="Yang X."/>
            <person name="Kang M."/>
            <person name="Yang Y."/>
            <person name="Xiong H."/>
            <person name="Wang M."/>
            <person name="Zhang Z."/>
            <person name="Wang Z."/>
            <person name="Wu H."/>
            <person name="Ma T."/>
            <person name="Liu J."/>
            <person name="Xi Z."/>
        </authorList>
    </citation>
    <scope>NUCLEOTIDE SEQUENCE [LARGE SCALE GENOMIC DNA]</scope>
    <source>
        <strain evidence="8">J267</strain>
        <tissue evidence="8">Leaf</tissue>
    </source>
</reference>
<dbReference type="AlphaFoldDB" id="A0A5J5B5V8"/>
<accession>A0A5J5B5V8</accession>
<evidence type="ECO:0000313" key="8">
    <source>
        <dbReference type="EMBL" id="KAA8536531.1"/>
    </source>
</evidence>
<dbReference type="GO" id="GO:0031969">
    <property type="term" value="C:chloroplast membrane"/>
    <property type="evidence" value="ECO:0007669"/>
    <property type="project" value="TreeGrafter"/>
</dbReference>
<evidence type="ECO:0000256" key="3">
    <source>
        <dbReference type="ARBA" id="ARBA00022692"/>
    </source>
</evidence>
<evidence type="ECO:0000256" key="1">
    <source>
        <dbReference type="ARBA" id="ARBA00004141"/>
    </source>
</evidence>
<dbReference type="FunFam" id="1.20.1540.10:FF:000015">
    <property type="entry name" value="RHOMBOID-like protein 10 chloroplastic"/>
    <property type="match status" value="1"/>
</dbReference>
<comment type="similarity">
    <text evidence="2">Belongs to the peptidase S54 family.</text>
</comment>
<dbReference type="InterPro" id="IPR022764">
    <property type="entry name" value="Peptidase_S54_rhomboid_dom"/>
</dbReference>
<dbReference type="PANTHER" id="PTHR43731">
    <property type="entry name" value="RHOMBOID PROTEASE"/>
    <property type="match status" value="1"/>
</dbReference>
<keyword evidence="5 6" id="KW-0472">Membrane</keyword>
<evidence type="ECO:0000256" key="4">
    <source>
        <dbReference type="ARBA" id="ARBA00022989"/>
    </source>
</evidence>
<dbReference type="SUPFAM" id="SSF144091">
    <property type="entry name" value="Rhomboid-like"/>
    <property type="match status" value="1"/>
</dbReference>
<dbReference type="Gene3D" id="1.20.1540.10">
    <property type="entry name" value="Rhomboid-like"/>
    <property type="match status" value="1"/>
</dbReference>
<protein>
    <recommendedName>
        <fullName evidence="7">Peptidase S54 rhomboid domain-containing protein</fullName>
    </recommendedName>
</protein>
<organism evidence="8 9">
    <name type="scientific">Nyssa sinensis</name>
    <dbReference type="NCBI Taxonomy" id="561372"/>
    <lineage>
        <taxon>Eukaryota</taxon>
        <taxon>Viridiplantae</taxon>
        <taxon>Streptophyta</taxon>
        <taxon>Embryophyta</taxon>
        <taxon>Tracheophyta</taxon>
        <taxon>Spermatophyta</taxon>
        <taxon>Magnoliopsida</taxon>
        <taxon>eudicotyledons</taxon>
        <taxon>Gunneridae</taxon>
        <taxon>Pentapetalae</taxon>
        <taxon>asterids</taxon>
        <taxon>Cornales</taxon>
        <taxon>Nyssaceae</taxon>
        <taxon>Nyssa</taxon>
    </lineage>
</organism>
<dbReference type="Pfam" id="PF01694">
    <property type="entry name" value="Rhomboid"/>
    <property type="match status" value="1"/>
</dbReference>
<name>A0A5J5B5V8_9ASTE</name>
<keyword evidence="4 6" id="KW-1133">Transmembrane helix</keyword>
<feature type="transmembrane region" description="Helical" evidence="6">
    <location>
        <begin position="235"/>
        <end position="253"/>
    </location>
</feature>
<dbReference type="InterPro" id="IPR035952">
    <property type="entry name" value="Rhomboid-like_sf"/>
</dbReference>
<keyword evidence="3 6" id="KW-0812">Transmembrane</keyword>
<dbReference type="EMBL" id="CM018039">
    <property type="protein sequence ID" value="KAA8536531.1"/>
    <property type="molecule type" value="Genomic_DNA"/>
</dbReference>
<dbReference type="OrthoDB" id="418595at2759"/>
<dbReference type="InterPro" id="IPR050925">
    <property type="entry name" value="Rhomboid_protease_S54"/>
</dbReference>
<dbReference type="Proteomes" id="UP000325577">
    <property type="component" value="Linkage Group LG16"/>
</dbReference>
<proteinExistence type="inferred from homology"/>
<evidence type="ECO:0000259" key="7">
    <source>
        <dbReference type="Pfam" id="PF01694"/>
    </source>
</evidence>
<gene>
    <name evidence="8" type="ORF">F0562_029009</name>
</gene>
<dbReference type="GO" id="GO:0004252">
    <property type="term" value="F:serine-type endopeptidase activity"/>
    <property type="evidence" value="ECO:0007669"/>
    <property type="project" value="InterPro"/>
</dbReference>
<evidence type="ECO:0000313" key="9">
    <source>
        <dbReference type="Proteomes" id="UP000325577"/>
    </source>
</evidence>
<evidence type="ECO:0000256" key="6">
    <source>
        <dbReference type="SAM" id="Phobius"/>
    </source>
</evidence>
<comment type="subcellular location">
    <subcellularLocation>
        <location evidence="1">Membrane</location>
        <topology evidence="1">Multi-pass membrane protein</topology>
    </subcellularLocation>
</comment>
<sequence length="339" mass="37210">MVGSALPQPSRFPFPISGVGPTPSHLITTAAALRLGDFFHRRFISHPLHLGFLHSCFKNISHLGHVPRLKDVCHERALQLKRNNFLQRSYDVFSATCSSCLYFFGEEESRDNSRNIGKSSLGTSRQISFNGRQWTDILLAINVLVYIAQVATQGKLLLWGAKINSLIDKGQLWRFATSSFLHANIGHLMVNCYSLNSVGPSVENISGPRRYLAVYITSAIASSAMSYWLCKAPAVGASGAIFGLVGSFAVFVLRHRDLVKSGRGDLQHIARVIVLNMVIGLLSKGIDNWGHLGGLIGGAATAWFIGPAWRYESLSNDGRRVFVDKAPIFSIIDTKGTPR</sequence>
<feature type="domain" description="Peptidase S54 rhomboid" evidence="7">
    <location>
        <begin position="169"/>
        <end position="306"/>
    </location>
</feature>
<evidence type="ECO:0000256" key="2">
    <source>
        <dbReference type="ARBA" id="ARBA00009045"/>
    </source>
</evidence>
<evidence type="ECO:0000256" key="5">
    <source>
        <dbReference type="ARBA" id="ARBA00023136"/>
    </source>
</evidence>
<dbReference type="PANTHER" id="PTHR43731:SF26">
    <property type="entry name" value="RHOMBOID-LIKE PROTEIN 10, CHLOROPLASTIC"/>
    <property type="match status" value="1"/>
</dbReference>